<organism evidence="1 2">
    <name type="scientific">Chryseobacterium defluvii</name>
    <dbReference type="NCBI Taxonomy" id="160396"/>
    <lineage>
        <taxon>Bacteria</taxon>
        <taxon>Pseudomonadati</taxon>
        <taxon>Bacteroidota</taxon>
        <taxon>Flavobacteriia</taxon>
        <taxon>Flavobacteriales</taxon>
        <taxon>Weeksellaceae</taxon>
        <taxon>Chryseobacterium group</taxon>
        <taxon>Chryseobacterium</taxon>
    </lineage>
</organism>
<name>A0A495SF92_9FLAO</name>
<sequence>MDQKYENSPQQVMLVHRELSALEALRVKIQTELEIPVTTMIKDQEVVLSETYIPSDFLK</sequence>
<dbReference type="RefSeq" id="WP_228434789.1">
    <property type="nucleotide sequence ID" value="NZ_RBXB01000002.1"/>
</dbReference>
<dbReference type="EMBL" id="RBXB01000002">
    <property type="protein sequence ID" value="RKS98223.1"/>
    <property type="molecule type" value="Genomic_DNA"/>
</dbReference>
<dbReference type="AlphaFoldDB" id="A0A495SF92"/>
<gene>
    <name evidence="1" type="ORF">BCF58_2363</name>
</gene>
<proteinExistence type="predicted"/>
<evidence type="ECO:0000313" key="2">
    <source>
        <dbReference type="Proteomes" id="UP000272428"/>
    </source>
</evidence>
<dbReference type="Proteomes" id="UP000272428">
    <property type="component" value="Unassembled WGS sequence"/>
</dbReference>
<comment type="caution">
    <text evidence="1">The sequence shown here is derived from an EMBL/GenBank/DDBJ whole genome shotgun (WGS) entry which is preliminary data.</text>
</comment>
<evidence type="ECO:0000313" key="1">
    <source>
        <dbReference type="EMBL" id="RKS98223.1"/>
    </source>
</evidence>
<accession>A0A495SF92</accession>
<keyword evidence="2" id="KW-1185">Reference proteome</keyword>
<protein>
    <submittedName>
        <fullName evidence="1">Metallo-beta-lactamase family protein</fullName>
    </submittedName>
</protein>
<reference evidence="1 2" key="1">
    <citation type="submission" date="2018-10" db="EMBL/GenBank/DDBJ databases">
        <title>Genomic Encyclopedia of Archaeal and Bacterial Type Strains, Phase II (KMG-II): from individual species to whole genera.</title>
        <authorList>
            <person name="Goeker M."/>
        </authorList>
    </citation>
    <scope>NUCLEOTIDE SEQUENCE [LARGE SCALE GENOMIC DNA]</scope>
    <source>
        <strain evidence="1 2">DSM 14219</strain>
    </source>
</reference>